<evidence type="ECO:0000256" key="2">
    <source>
        <dbReference type="ARBA" id="ARBA00022722"/>
    </source>
</evidence>
<evidence type="ECO:0000313" key="10">
    <source>
        <dbReference type="Proteomes" id="UP000001460"/>
    </source>
</evidence>
<dbReference type="RefSeq" id="XP_002139653.1">
    <property type="nucleotide sequence ID" value="XM_002139617.1"/>
</dbReference>
<dbReference type="EMBL" id="DS989727">
    <property type="protein sequence ID" value="EEA05304.1"/>
    <property type="molecule type" value="Genomic_DNA"/>
</dbReference>
<keyword evidence="8" id="KW-1133">Transmembrane helix</keyword>
<dbReference type="PANTHER" id="PTHR33146">
    <property type="entry name" value="ENDONUCLEASE 4"/>
    <property type="match status" value="1"/>
</dbReference>
<accession>B6ABV1</accession>
<evidence type="ECO:0000256" key="8">
    <source>
        <dbReference type="SAM" id="Phobius"/>
    </source>
</evidence>
<dbReference type="SUPFAM" id="SSF48537">
    <property type="entry name" value="Phospholipase C/P1 nuclease"/>
    <property type="match status" value="1"/>
</dbReference>
<reference evidence="9" key="1">
    <citation type="submission" date="2008-06" db="EMBL/GenBank/DDBJ databases">
        <authorList>
            <person name="Lorenzi H."/>
            <person name="Inman J."/>
            <person name="Miller J."/>
            <person name="Schobel S."/>
            <person name="Amedeo P."/>
            <person name="Caler E.V."/>
            <person name="da Silva J."/>
        </authorList>
    </citation>
    <scope>NUCLEOTIDE SEQUENCE [LARGE SCALE GENOMIC DNA]</scope>
    <source>
        <strain evidence="9">RN66</strain>
    </source>
</reference>
<dbReference type="CDD" id="cd11010">
    <property type="entry name" value="S1-P1_nuclease"/>
    <property type="match status" value="1"/>
</dbReference>
<evidence type="ECO:0000256" key="3">
    <source>
        <dbReference type="ARBA" id="ARBA00022723"/>
    </source>
</evidence>
<dbReference type="PANTHER" id="PTHR33146:SF26">
    <property type="entry name" value="ENDONUCLEASE 4"/>
    <property type="match status" value="1"/>
</dbReference>
<dbReference type="OrthoDB" id="441446at2759"/>
<gene>
    <name evidence="9" type="ORF">CMU_023090</name>
</gene>
<dbReference type="InterPro" id="IPR003154">
    <property type="entry name" value="S1/P1nuclease"/>
</dbReference>
<dbReference type="GO" id="GO:0003676">
    <property type="term" value="F:nucleic acid binding"/>
    <property type="evidence" value="ECO:0007669"/>
    <property type="project" value="InterPro"/>
</dbReference>
<dbReference type="GO" id="GO:0004519">
    <property type="term" value="F:endonuclease activity"/>
    <property type="evidence" value="ECO:0007669"/>
    <property type="project" value="UniProtKB-KW"/>
</dbReference>
<dbReference type="eggNOG" id="ENOG502S3F6">
    <property type="taxonomic scope" value="Eukaryota"/>
</dbReference>
<sequence>MRTLYIVTYPLFLCYRLCRGFDADGHSAIAMTAMSGLKGNTLHQLKRLMNGKDIVDISAWGERVSQKHPSTMPFHFQYQDMNELHFDKFLPESAPQMFGLGDGTRSFSHTYSDKYCNEVGASAECKETGHCLVPMIKHLYSRLIGLDRNKISYPEGIQLTDSDSVKFLVNLIGDLHQPLHFGFTESNAGRDFHGHLIINGTEETISLFEIWEKGLIQKLKIEKPQFWYGGWTHVFAIRDIFDKETILWKERGIDIIDDWARESIQIMCSALFIHPLNQEKLTNNFNIDPLLEFAWFEILRSRLLIAGARLSIVLNDILKYREGKEKTFRQPLSSLLVNEEDESHKVIENVSSVIPKKSSFSTIKIFNKSYKLHTWVRNLLINLGIIFSCTLIFIYISRYCLNDNYSKVKHIAIPTDDLKKSQNIQLKETSMME</sequence>
<dbReference type="GO" id="GO:0006308">
    <property type="term" value="P:DNA catabolic process"/>
    <property type="evidence" value="ECO:0007669"/>
    <property type="project" value="InterPro"/>
</dbReference>
<dbReference type="STRING" id="441375.B6ABV1"/>
<keyword evidence="3" id="KW-0479">Metal-binding</keyword>
<keyword evidence="8" id="KW-0812">Transmembrane</keyword>
<protein>
    <submittedName>
        <fullName evidence="9">Uncharacterized protein</fullName>
    </submittedName>
</protein>
<dbReference type="Proteomes" id="UP000001460">
    <property type="component" value="Unassembled WGS sequence"/>
</dbReference>
<organism evidence="9 10">
    <name type="scientific">Cryptosporidium muris (strain RN66)</name>
    <dbReference type="NCBI Taxonomy" id="441375"/>
    <lineage>
        <taxon>Eukaryota</taxon>
        <taxon>Sar</taxon>
        <taxon>Alveolata</taxon>
        <taxon>Apicomplexa</taxon>
        <taxon>Conoidasida</taxon>
        <taxon>Coccidia</taxon>
        <taxon>Eucoccidiorida</taxon>
        <taxon>Eimeriorina</taxon>
        <taxon>Cryptosporidiidae</taxon>
        <taxon>Cryptosporidium</taxon>
    </lineage>
</organism>
<dbReference type="Gene3D" id="1.10.575.10">
    <property type="entry name" value="P1 Nuclease"/>
    <property type="match status" value="1"/>
</dbReference>
<dbReference type="VEuPathDB" id="CryptoDB:CMU_023090"/>
<evidence type="ECO:0000256" key="1">
    <source>
        <dbReference type="ARBA" id="ARBA00009547"/>
    </source>
</evidence>
<comment type="similarity">
    <text evidence="1">Belongs to the nuclease type I family.</text>
</comment>
<name>B6ABV1_CRYMR</name>
<dbReference type="Pfam" id="PF02265">
    <property type="entry name" value="S1-P1_nuclease"/>
    <property type="match status" value="1"/>
</dbReference>
<keyword evidence="5" id="KW-0378">Hydrolase</keyword>
<dbReference type="OMA" id="HQPLRIA"/>
<proteinExistence type="inferred from homology"/>
<keyword evidence="4" id="KW-0255">Endonuclease</keyword>
<evidence type="ECO:0000256" key="4">
    <source>
        <dbReference type="ARBA" id="ARBA00022759"/>
    </source>
</evidence>
<keyword evidence="8" id="KW-0472">Membrane</keyword>
<evidence type="ECO:0000256" key="6">
    <source>
        <dbReference type="ARBA" id="ARBA00023157"/>
    </source>
</evidence>
<keyword evidence="2" id="KW-0540">Nuclease</keyword>
<dbReference type="AlphaFoldDB" id="B6ABV1"/>
<dbReference type="GO" id="GO:0046872">
    <property type="term" value="F:metal ion binding"/>
    <property type="evidence" value="ECO:0007669"/>
    <property type="project" value="UniProtKB-KW"/>
</dbReference>
<dbReference type="GeneID" id="6994931"/>
<keyword evidence="7" id="KW-0325">Glycoprotein</keyword>
<feature type="transmembrane region" description="Helical" evidence="8">
    <location>
        <begin position="379"/>
        <end position="401"/>
    </location>
</feature>
<evidence type="ECO:0000256" key="5">
    <source>
        <dbReference type="ARBA" id="ARBA00022801"/>
    </source>
</evidence>
<dbReference type="GO" id="GO:0016788">
    <property type="term" value="F:hydrolase activity, acting on ester bonds"/>
    <property type="evidence" value="ECO:0007669"/>
    <property type="project" value="InterPro"/>
</dbReference>
<evidence type="ECO:0000313" key="9">
    <source>
        <dbReference type="EMBL" id="EEA05304.1"/>
    </source>
</evidence>
<keyword evidence="6" id="KW-1015">Disulfide bond</keyword>
<evidence type="ECO:0000256" key="7">
    <source>
        <dbReference type="ARBA" id="ARBA00023180"/>
    </source>
</evidence>
<keyword evidence="10" id="KW-1185">Reference proteome</keyword>
<dbReference type="InterPro" id="IPR008947">
    <property type="entry name" value="PLipase_C/P1_nuclease_dom_sf"/>
</dbReference>